<feature type="transmembrane region" description="Helical" evidence="1">
    <location>
        <begin position="163"/>
        <end position="189"/>
    </location>
</feature>
<dbReference type="AlphaFoldDB" id="A0A0P8CI96"/>
<dbReference type="Pfam" id="PF01944">
    <property type="entry name" value="SpoIIM"/>
    <property type="match status" value="1"/>
</dbReference>
<accession>A0A0P8CI96</accession>
<keyword evidence="1" id="KW-0472">Membrane</keyword>
<keyword evidence="1" id="KW-0812">Transmembrane</keyword>
<reference evidence="2 3" key="1">
    <citation type="submission" date="2015-09" db="EMBL/GenBank/DDBJ databases">
        <title>A metagenomics-based metabolic model of nitrate-dependent anaerobic oxidation of methane by Methanoperedens-like archaea.</title>
        <authorList>
            <person name="Arshad A."/>
            <person name="Speth D.R."/>
            <person name="De Graaf R.M."/>
            <person name="Op Den Camp H.J."/>
            <person name="Jetten M.S."/>
            <person name="Welte C.U."/>
        </authorList>
    </citation>
    <scope>NUCLEOTIDE SEQUENCE [LARGE SCALE GENOMIC DNA]</scope>
</reference>
<feature type="transmembrane region" description="Helical" evidence="1">
    <location>
        <begin position="52"/>
        <end position="68"/>
    </location>
</feature>
<sequence length="194" mass="21451">MERELKYIRSSWKYILIVAGVFIFSLIIGLLLSLKNLGLSENYLEVLKNSFGWIKTLSPIEIVLLIFLNNAVKSLFSIVLGAGLGIIPIIFIGGNGIIIGLIVNEVSKEQGIIFVLAALLPHGIIEIPMVLISAGLGFRLGYSMYVSMKGEKRDMRYELTESLHVFIKIIMPLLFVAAVIETFVTPLVVSMVLP</sequence>
<evidence type="ECO:0000256" key="1">
    <source>
        <dbReference type="SAM" id="Phobius"/>
    </source>
</evidence>
<organism evidence="2 3">
    <name type="scientific">Candidatus Methanoperedens nitratireducens</name>
    <dbReference type="NCBI Taxonomy" id="1392998"/>
    <lineage>
        <taxon>Archaea</taxon>
        <taxon>Methanobacteriati</taxon>
        <taxon>Methanobacteriota</taxon>
        <taxon>Stenosarchaea group</taxon>
        <taxon>Methanomicrobia</taxon>
        <taxon>Methanosarcinales</taxon>
        <taxon>ANME-2 cluster</taxon>
        <taxon>Candidatus Methanoperedentaceae</taxon>
        <taxon>Candidatus Methanoperedens</taxon>
    </lineage>
</organism>
<protein>
    <submittedName>
        <fullName evidence="2">Integral membrane protein</fullName>
    </submittedName>
</protein>
<dbReference type="Proteomes" id="UP000050360">
    <property type="component" value="Unassembled WGS sequence"/>
</dbReference>
<proteinExistence type="predicted"/>
<evidence type="ECO:0000313" key="2">
    <source>
        <dbReference type="EMBL" id="KPQ42533.1"/>
    </source>
</evidence>
<keyword evidence="1" id="KW-1133">Transmembrane helix</keyword>
<dbReference type="PANTHER" id="PTHR35337:SF1">
    <property type="entry name" value="SLR1478 PROTEIN"/>
    <property type="match status" value="1"/>
</dbReference>
<name>A0A0P8CI96_9EURY</name>
<dbReference type="InterPro" id="IPR002798">
    <property type="entry name" value="SpoIIM-like"/>
</dbReference>
<gene>
    <name evidence="2" type="ORF">MPEBLZ_02915</name>
</gene>
<feature type="transmembrane region" description="Helical" evidence="1">
    <location>
        <begin position="123"/>
        <end position="142"/>
    </location>
</feature>
<feature type="transmembrane region" description="Helical" evidence="1">
    <location>
        <begin position="12"/>
        <end position="32"/>
    </location>
</feature>
<evidence type="ECO:0000313" key="3">
    <source>
        <dbReference type="Proteomes" id="UP000050360"/>
    </source>
</evidence>
<feature type="transmembrane region" description="Helical" evidence="1">
    <location>
        <begin position="75"/>
        <end position="103"/>
    </location>
</feature>
<dbReference type="EMBL" id="LKCM01000224">
    <property type="protein sequence ID" value="KPQ42533.1"/>
    <property type="molecule type" value="Genomic_DNA"/>
</dbReference>
<dbReference type="PANTHER" id="PTHR35337">
    <property type="entry name" value="SLR1478 PROTEIN"/>
    <property type="match status" value="1"/>
</dbReference>
<comment type="caution">
    <text evidence="2">The sequence shown here is derived from an EMBL/GenBank/DDBJ whole genome shotgun (WGS) entry which is preliminary data.</text>
</comment>